<keyword evidence="5" id="KW-0067">ATP-binding</keyword>
<keyword evidence="2" id="KW-0547">Nucleotide-binding</keyword>
<dbReference type="AlphaFoldDB" id="B6AAR3"/>
<dbReference type="GO" id="GO:0005524">
    <property type="term" value="F:ATP binding"/>
    <property type="evidence" value="ECO:0007669"/>
    <property type="project" value="UniProtKB-KW"/>
</dbReference>
<feature type="domain" description="Helicase ATP-binding" evidence="7">
    <location>
        <begin position="240"/>
        <end position="433"/>
    </location>
</feature>
<dbReference type="InterPro" id="IPR014001">
    <property type="entry name" value="Helicase_ATP-bd"/>
</dbReference>
<dbReference type="InterPro" id="IPR027417">
    <property type="entry name" value="P-loop_NTPase"/>
</dbReference>
<evidence type="ECO:0000313" key="9">
    <source>
        <dbReference type="EMBL" id="EEA05465.1"/>
    </source>
</evidence>
<gene>
    <name evidence="9" type="ORF">CMU_024710</name>
</gene>
<evidence type="ECO:0000256" key="3">
    <source>
        <dbReference type="ARBA" id="ARBA00022801"/>
    </source>
</evidence>
<dbReference type="OrthoDB" id="196131at2759"/>
<evidence type="ECO:0000256" key="6">
    <source>
        <dbReference type="SAM" id="MobiDB-lite"/>
    </source>
</evidence>
<evidence type="ECO:0000256" key="5">
    <source>
        <dbReference type="ARBA" id="ARBA00022840"/>
    </source>
</evidence>
<feature type="compositionally biased region" description="Acidic residues" evidence="6">
    <location>
        <begin position="106"/>
        <end position="117"/>
    </location>
</feature>
<dbReference type="GO" id="GO:0003724">
    <property type="term" value="F:RNA helicase activity"/>
    <property type="evidence" value="ECO:0007669"/>
    <property type="project" value="UniProtKB-EC"/>
</dbReference>
<evidence type="ECO:0000256" key="4">
    <source>
        <dbReference type="ARBA" id="ARBA00022806"/>
    </source>
</evidence>
<evidence type="ECO:0000259" key="7">
    <source>
        <dbReference type="PROSITE" id="PS51192"/>
    </source>
</evidence>
<dbReference type="EMBL" id="DS989727">
    <property type="protein sequence ID" value="EEA05465.1"/>
    <property type="molecule type" value="Genomic_DNA"/>
</dbReference>
<dbReference type="EC" id="3.6.4.13" evidence="1"/>
<dbReference type="PANTHER" id="PTHR47958">
    <property type="entry name" value="ATP-DEPENDENT RNA HELICASE DBP3"/>
    <property type="match status" value="1"/>
</dbReference>
<dbReference type="STRING" id="441375.B6AAR3"/>
<dbReference type="GO" id="GO:0003676">
    <property type="term" value="F:nucleic acid binding"/>
    <property type="evidence" value="ECO:0007669"/>
    <property type="project" value="InterPro"/>
</dbReference>
<dbReference type="VEuPathDB" id="CryptoDB:CMU_024710"/>
<evidence type="ECO:0000313" key="10">
    <source>
        <dbReference type="Proteomes" id="UP000001460"/>
    </source>
</evidence>
<dbReference type="RefSeq" id="XP_002139814.1">
    <property type="nucleotide sequence ID" value="XM_002139778.1"/>
</dbReference>
<feature type="domain" description="Helicase C-terminal" evidence="8">
    <location>
        <begin position="444"/>
        <end position="613"/>
    </location>
</feature>
<accession>B6AAR3</accession>
<dbReference type="GeneID" id="6995220"/>
<dbReference type="Proteomes" id="UP000001460">
    <property type="component" value="Unassembled WGS sequence"/>
</dbReference>
<evidence type="ECO:0000259" key="8">
    <source>
        <dbReference type="PROSITE" id="PS51194"/>
    </source>
</evidence>
<dbReference type="GO" id="GO:0016787">
    <property type="term" value="F:hydrolase activity"/>
    <property type="evidence" value="ECO:0007669"/>
    <property type="project" value="UniProtKB-KW"/>
</dbReference>
<feature type="region of interest" description="Disordered" evidence="6">
    <location>
        <begin position="75"/>
        <end position="118"/>
    </location>
</feature>
<dbReference type="Gene3D" id="3.40.50.300">
    <property type="entry name" value="P-loop containing nucleotide triphosphate hydrolases"/>
    <property type="match status" value="2"/>
</dbReference>
<feature type="compositionally biased region" description="Low complexity" evidence="6">
    <location>
        <begin position="75"/>
        <end position="102"/>
    </location>
</feature>
<dbReference type="eggNOG" id="KOG0334">
    <property type="taxonomic scope" value="Eukaryota"/>
</dbReference>
<dbReference type="InterPro" id="IPR011545">
    <property type="entry name" value="DEAD/DEAH_box_helicase_dom"/>
</dbReference>
<dbReference type="OMA" id="NAEMSME"/>
<name>B6AAR3_CRYMR</name>
<sequence length="942" mass="107034">MKSNKQSNEDEKNYIRAIRISKIHNLKNRLTSELTNSQISITMEDILNISATNEIDDEEDSEYYKKFMESIKATNSNSSSNTADISTNINNNISNKSTTESSLQESDLDSNESEYIDDTSNYDTNYEAILTSLETRRRLPEIDHSSIDYPLIIKCIYREVDELRKLKSHEVNHIRLIHNGIHAKKLKSRQNIQSKTSEVENTDIPKPILKFSQCGLPSGINKYLQSKDIIKPFPIQMQSIPILMSGKDMIGIAETGSGKTLAYVLPLIRHVIIQKSNNYPFNKMERSNTTINTNIHYVTALIIVPTRELALQVYKQTKILSNIVKLNSTVICGGFSISNQLNKLRSGCDIVVCTPGRFIDIISLNYKRVSVFQYISYIVIDEGDRLLDMGFAPQLTNILSIIRPDRQCCIFSATFPPVVEQLVNNLLTNPIQVIVGQKGQLTSNVKQHIELWKDDQEKFYRLLQLLGEWSEFGLIVIFCNRQVEVDELYAQLLPYGYKCFTLHSGQDNNDRHSNLMQFSKSNKVEISSGNNILIATSIFSRGLHIDNILVVINYGPPHHIEDYIHRVGRTGRAGKFGTSFTLLLSSEISQCFDLIELTQKYDNDIVIIDQKVIDSYNNEKIKFCFERSEQTRNKRNRKSNFGFGGKGYKFSKDEKTSLQLLKDDTKKILGLVPENNLEYEPINEFDNEIHYDALNNNRQTTTTNVDSNLELTQSLSLFSNNTEYYQNIPINTKDTTQQVSVTNKTNDAEKALLQAISAARLIDISKSVSNSSNINSINGTSSGTIINDSINSHHLLSGRIVDTFEINDYPSYIRQRIVHKDILKCVNENCGVVCQVKGVYIPPSTTNTNNSLNILSINNNNNLSLINSSNSSSILANQSVLRLGENRKLYVEINGPNHIKVQKAIHEFNVIINMLKKQHQQLNNKMNHYNIGKYSLSNRLNR</sequence>
<dbReference type="SMART" id="SM00490">
    <property type="entry name" value="HELICc"/>
    <property type="match status" value="1"/>
</dbReference>
<keyword evidence="3" id="KW-0378">Hydrolase</keyword>
<dbReference type="PROSITE" id="PS51194">
    <property type="entry name" value="HELICASE_CTER"/>
    <property type="match status" value="1"/>
</dbReference>
<keyword evidence="4 9" id="KW-0347">Helicase</keyword>
<proteinExistence type="predicted"/>
<dbReference type="SUPFAM" id="SSF52540">
    <property type="entry name" value="P-loop containing nucleoside triphosphate hydrolases"/>
    <property type="match status" value="2"/>
</dbReference>
<organism evidence="9 10">
    <name type="scientific">Cryptosporidium muris (strain RN66)</name>
    <dbReference type="NCBI Taxonomy" id="441375"/>
    <lineage>
        <taxon>Eukaryota</taxon>
        <taxon>Sar</taxon>
        <taxon>Alveolata</taxon>
        <taxon>Apicomplexa</taxon>
        <taxon>Conoidasida</taxon>
        <taxon>Coccidia</taxon>
        <taxon>Eucoccidiorida</taxon>
        <taxon>Eimeriorina</taxon>
        <taxon>Cryptosporidiidae</taxon>
        <taxon>Cryptosporidium</taxon>
    </lineage>
</organism>
<evidence type="ECO:0000256" key="1">
    <source>
        <dbReference type="ARBA" id="ARBA00012552"/>
    </source>
</evidence>
<evidence type="ECO:0000256" key="2">
    <source>
        <dbReference type="ARBA" id="ARBA00022741"/>
    </source>
</evidence>
<dbReference type="Pfam" id="PF00271">
    <property type="entry name" value="Helicase_C"/>
    <property type="match status" value="1"/>
</dbReference>
<dbReference type="PROSITE" id="PS51192">
    <property type="entry name" value="HELICASE_ATP_BIND_1"/>
    <property type="match status" value="1"/>
</dbReference>
<dbReference type="SMART" id="SM00487">
    <property type="entry name" value="DEXDc"/>
    <property type="match status" value="1"/>
</dbReference>
<dbReference type="CDD" id="cd18787">
    <property type="entry name" value="SF2_C_DEAD"/>
    <property type="match status" value="1"/>
</dbReference>
<dbReference type="InterPro" id="IPR001650">
    <property type="entry name" value="Helicase_C-like"/>
</dbReference>
<keyword evidence="10" id="KW-1185">Reference proteome</keyword>
<dbReference type="Pfam" id="PF00270">
    <property type="entry name" value="DEAD"/>
    <property type="match status" value="1"/>
</dbReference>
<protein>
    <recommendedName>
        <fullName evidence="1">RNA helicase</fullName>
        <ecNumber evidence="1">3.6.4.13</ecNumber>
    </recommendedName>
</protein>
<reference evidence="9" key="1">
    <citation type="submission" date="2008-06" db="EMBL/GenBank/DDBJ databases">
        <authorList>
            <person name="Lorenzi H."/>
            <person name="Inman J."/>
            <person name="Miller J."/>
            <person name="Schobel S."/>
            <person name="Amedeo P."/>
            <person name="Caler E.V."/>
            <person name="da Silva J."/>
        </authorList>
    </citation>
    <scope>NUCLEOTIDE SEQUENCE [LARGE SCALE GENOMIC DNA]</scope>
    <source>
        <strain evidence="9">RN66</strain>
    </source>
</reference>